<dbReference type="Pfam" id="PF04930">
    <property type="entry name" value="FUN14"/>
    <property type="match status" value="1"/>
</dbReference>
<evidence type="ECO:0000313" key="7">
    <source>
        <dbReference type="Proteomes" id="UP001642483"/>
    </source>
</evidence>
<dbReference type="PANTHER" id="PTHR21346:SF0">
    <property type="entry name" value="RE45833P"/>
    <property type="match status" value="1"/>
</dbReference>
<evidence type="ECO:0000313" key="6">
    <source>
        <dbReference type="EMBL" id="CAK8697597.1"/>
    </source>
</evidence>
<dbReference type="InterPro" id="IPR007014">
    <property type="entry name" value="FUN14"/>
</dbReference>
<evidence type="ECO:0000256" key="5">
    <source>
        <dbReference type="ARBA" id="ARBA00023136"/>
    </source>
</evidence>
<organism evidence="6 7">
    <name type="scientific">Clavelina lepadiformis</name>
    <name type="common">Light-bulb sea squirt</name>
    <name type="synonym">Ascidia lepadiformis</name>
    <dbReference type="NCBI Taxonomy" id="159417"/>
    <lineage>
        <taxon>Eukaryota</taxon>
        <taxon>Metazoa</taxon>
        <taxon>Chordata</taxon>
        <taxon>Tunicata</taxon>
        <taxon>Ascidiacea</taxon>
        <taxon>Aplousobranchia</taxon>
        <taxon>Clavelinidae</taxon>
        <taxon>Clavelina</taxon>
    </lineage>
</organism>
<comment type="similarity">
    <text evidence="2">Belongs to the FUN14 family.</text>
</comment>
<evidence type="ECO:0000256" key="3">
    <source>
        <dbReference type="ARBA" id="ARBA00022692"/>
    </source>
</evidence>
<name>A0ABP0H0S7_CLALP</name>
<comment type="caution">
    <text evidence="6">The sequence shown here is derived from an EMBL/GenBank/DDBJ whole genome shotgun (WGS) entry which is preliminary data.</text>
</comment>
<accession>A0ABP0H0S7</accession>
<evidence type="ECO:0000256" key="1">
    <source>
        <dbReference type="ARBA" id="ARBA00004374"/>
    </source>
</evidence>
<sequence>MNPSTEEDNQEEYEILDVTENAQQRMSAFIEYVGRVPQLISRVPHSDVAVAGLGGWAVGYLFKKVGRVAATSVGGGLCLMQLAYQSGYITINWNKLNRDMNRTQRIVNSTINENQTEIQTTIHKVKRFFKKNVPLSVGFAGGFLIGMAT</sequence>
<dbReference type="PANTHER" id="PTHR21346">
    <property type="entry name" value="FUN14 DOMAIN CONTAINING"/>
    <property type="match status" value="1"/>
</dbReference>
<protein>
    <recommendedName>
        <fullName evidence="8">FUN14 domain-containing protein 1</fullName>
    </recommendedName>
</protein>
<dbReference type="EMBL" id="CAWYQH010000163">
    <property type="protein sequence ID" value="CAK8697597.1"/>
    <property type="molecule type" value="Genomic_DNA"/>
</dbReference>
<keyword evidence="5" id="KW-0472">Membrane</keyword>
<evidence type="ECO:0008006" key="8">
    <source>
        <dbReference type="Google" id="ProtNLM"/>
    </source>
</evidence>
<proteinExistence type="inferred from homology"/>
<reference evidence="6 7" key="1">
    <citation type="submission" date="2024-02" db="EMBL/GenBank/DDBJ databases">
        <authorList>
            <person name="Daric V."/>
            <person name="Darras S."/>
        </authorList>
    </citation>
    <scope>NUCLEOTIDE SEQUENCE [LARGE SCALE GENOMIC DNA]</scope>
</reference>
<keyword evidence="4" id="KW-1133">Transmembrane helix</keyword>
<evidence type="ECO:0000256" key="2">
    <source>
        <dbReference type="ARBA" id="ARBA00009160"/>
    </source>
</evidence>
<dbReference type="Proteomes" id="UP001642483">
    <property type="component" value="Unassembled WGS sequence"/>
</dbReference>
<keyword evidence="7" id="KW-1185">Reference proteome</keyword>
<keyword evidence="3" id="KW-0812">Transmembrane</keyword>
<comment type="subcellular location">
    <subcellularLocation>
        <location evidence="1">Mitochondrion outer membrane</location>
        <topology evidence="1">Multi-pass membrane protein</topology>
    </subcellularLocation>
</comment>
<gene>
    <name evidence="6" type="ORF">CVLEPA_LOCUS31106</name>
</gene>
<evidence type="ECO:0000256" key="4">
    <source>
        <dbReference type="ARBA" id="ARBA00022989"/>
    </source>
</evidence>